<dbReference type="Proteomes" id="UP000183982">
    <property type="component" value="Unassembled WGS sequence"/>
</dbReference>
<gene>
    <name evidence="2" type="ORF">SAMN05444000_11652</name>
</gene>
<organism evidence="2 3">
    <name type="scientific">Shimia gijangensis</name>
    <dbReference type="NCBI Taxonomy" id="1470563"/>
    <lineage>
        <taxon>Bacteria</taxon>
        <taxon>Pseudomonadati</taxon>
        <taxon>Pseudomonadota</taxon>
        <taxon>Alphaproteobacteria</taxon>
        <taxon>Rhodobacterales</taxon>
        <taxon>Roseobacteraceae</taxon>
    </lineage>
</organism>
<dbReference type="AlphaFoldDB" id="A0A1M6NNB3"/>
<dbReference type="GO" id="GO:0019867">
    <property type="term" value="C:outer membrane"/>
    <property type="evidence" value="ECO:0007669"/>
    <property type="project" value="InterPro"/>
</dbReference>
<dbReference type="InterPro" id="IPR007485">
    <property type="entry name" value="LPS_assembly_LptE"/>
</dbReference>
<evidence type="ECO:0000256" key="1">
    <source>
        <dbReference type="SAM" id="SignalP"/>
    </source>
</evidence>
<proteinExistence type="predicted"/>
<dbReference type="PROSITE" id="PS51257">
    <property type="entry name" value="PROKAR_LIPOPROTEIN"/>
    <property type="match status" value="1"/>
</dbReference>
<dbReference type="Gene3D" id="3.30.160.150">
    <property type="entry name" value="Lipoprotein like domain"/>
    <property type="match status" value="1"/>
</dbReference>
<dbReference type="InterPro" id="IPR006311">
    <property type="entry name" value="TAT_signal"/>
</dbReference>
<protein>
    <submittedName>
        <fullName evidence="2">LPS-assembly lipoprotein</fullName>
    </submittedName>
</protein>
<evidence type="ECO:0000313" key="3">
    <source>
        <dbReference type="Proteomes" id="UP000183982"/>
    </source>
</evidence>
<reference evidence="3" key="1">
    <citation type="submission" date="2016-11" db="EMBL/GenBank/DDBJ databases">
        <authorList>
            <person name="Varghese N."/>
            <person name="Submissions S."/>
        </authorList>
    </citation>
    <scope>NUCLEOTIDE SEQUENCE [LARGE SCALE GENOMIC DNA]</scope>
    <source>
        <strain evidence="3">DSM 100564</strain>
    </source>
</reference>
<dbReference type="RefSeq" id="WP_073254045.1">
    <property type="nucleotide sequence ID" value="NZ_FQZQ01000016.1"/>
</dbReference>
<dbReference type="Pfam" id="PF04390">
    <property type="entry name" value="LptE"/>
    <property type="match status" value="1"/>
</dbReference>
<dbReference type="OrthoDB" id="7629596at2"/>
<accession>A0A1M6NNB3</accession>
<sequence length="165" mass="17335">MSSFSRRSFLVLAAAGPLLAGCGFTPTYGTDGKASGLLGQVIVDEPNDNNTYLLGRELEDRLGRVSSGNYGLSIAVVTEERSTGKTISGVTSRYDVVGDATFALRDLSSGQVLTSGKARNYTGYSATGTSAATLAAQDDAYERLMVILTDQIMASLWAWSAKSAT</sequence>
<evidence type="ECO:0000313" key="2">
    <source>
        <dbReference type="EMBL" id="SHJ97221.1"/>
    </source>
</evidence>
<keyword evidence="1" id="KW-0732">Signal</keyword>
<feature type="chain" id="PRO_5009919796" evidence="1">
    <location>
        <begin position="21"/>
        <end position="165"/>
    </location>
</feature>
<keyword evidence="3" id="KW-1185">Reference proteome</keyword>
<dbReference type="PROSITE" id="PS51318">
    <property type="entry name" value="TAT"/>
    <property type="match status" value="1"/>
</dbReference>
<keyword evidence="2" id="KW-0449">Lipoprotein</keyword>
<dbReference type="STRING" id="1470563.SAMN05444000_11652"/>
<dbReference type="EMBL" id="FQZQ01000016">
    <property type="protein sequence ID" value="SHJ97221.1"/>
    <property type="molecule type" value="Genomic_DNA"/>
</dbReference>
<name>A0A1M6NNB3_9RHOB</name>
<dbReference type="GO" id="GO:0043165">
    <property type="term" value="P:Gram-negative-bacterium-type cell outer membrane assembly"/>
    <property type="evidence" value="ECO:0007669"/>
    <property type="project" value="InterPro"/>
</dbReference>
<feature type="signal peptide" evidence="1">
    <location>
        <begin position="1"/>
        <end position="20"/>
    </location>
</feature>